<keyword evidence="5" id="KW-0067">ATP-binding</keyword>
<evidence type="ECO:0000313" key="10">
    <source>
        <dbReference type="EMBL" id="HIV75255.1"/>
    </source>
</evidence>
<feature type="domain" description="Carbohydrate kinase FGGY C-terminal" evidence="9">
    <location>
        <begin position="252"/>
        <end position="442"/>
    </location>
</feature>
<dbReference type="Pfam" id="PF02782">
    <property type="entry name" value="FGGY_C"/>
    <property type="match status" value="1"/>
</dbReference>
<keyword evidence="3" id="KW-0547">Nucleotide-binding</keyword>
<comment type="similarity">
    <text evidence="1">Belongs to the FGGY kinase family.</text>
</comment>
<keyword evidence="6" id="KW-1015">Disulfide bond</keyword>
<dbReference type="AlphaFoldDB" id="A0A9D1PMQ7"/>
<reference evidence="10" key="2">
    <citation type="submission" date="2021-04" db="EMBL/GenBank/DDBJ databases">
        <authorList>
            <person name="Gilroy R."/>
        </authorList>
    </citation>
    <scope>NUCLEOTIDE SEQUENCE</scope>
    <source>
        <strain evidence="10">CHK169-2315</strain>
    </source>
</reference>
<dbReference type="CDD" id="cd07771">
    <property type="entry name" value="ASKHA_NBD_FGGY_RhaB-like"/>
    <property type="match status" value="1"/>
</dbReference>
<evidence type="ECO:0000259" key="9">
    <source>
        <dbReference type="Pfam" id="PF02782"/>
    </source>
</evidence>
<dbReference type="GO" id="GO:0004370">
    <property type="term" value="F:glycerol kinase activity"/>
    <property type="evidence" value="ECO:0007669"/>
    <property type="project" value="TreeGrafter"/>
</dbReference>
<dbReference type="GO" id="GO:0019301">
    <property type="term" value="P:rhamnose catabolic process"/>
    <property type="evidence" value="ECO:0007669"/>
    <property type="project" value="InterPro"/>
</dbReference>
<evidence type="ECO:0000256" key="1">
    <source>
        <dbReference type="ARBA" id="ARBA00009156"/>
    </source>
</evidence>
<dbReference type="PANTHER" id="PTHR10196">
    <property type="entry name" value="SUGAR KINASE"/>
    <property type="match status" value="1"/>
</dbReference>
<comment type="caution">
    <text evidence="10">The sequence shown here is derived from an EMBL/GenBank/DDBJ whole genome shotgun (WGS) entry which is preliminary data.</text>
</comment>
<dbReference type="Gene3D" id="3.30.420.40">
    <property type="match status" value="2"/>
</dbReference>
<dbReference type="SUPFAM" id="SSF53067">
    <property type="entry name" value="Actin-like ATPase domain"/>
    <property type="match status" value="2"/>
</dbReference>
<evidence type="ECO:0000256" key="7">
    <source>
        <dbReference type="ARBA" id="ARBA00023308"/>
    </source>
</evidence>
<dbReference type="GO" id="GO:0005829">
    <property type="term" value="C:cytosol"/>
    <property type="evidence" value="ECO:0007669"/>
    <property type="project" value="TreeGrafter"/>
</dbReference>
<dbReference type="InterPro" id="IPR013449">
    <property type="entry name" value="Rhamnulokinase"/>
</dbReference>
<sequence>MKQVIAIDLGASNGCLMLVKLEDDHITQEEIHRFPNEIVEKDGHLYWNLQMIFDEIQKGLKKAKGKIESIGVDTWGVDFGIIGKDDLLLDRPFSYRDTHTVPVMEAVHQNIGSQFIFETTGVESAAINTLYQLKAIYGKHSDWHEKTDTILTFPSLLNYLLSGKKRNEFTHASTTQMLHSETKDWDTTLLKKVFGYIPKMAPLHETNTLLGETKESINESIGKETMKVIQVPGHDTACALAAIPRINRGSAFMSCGTWVLVGVEVDNTVVTKEAFEWGFTNEGTAEGKYRLQKNNMGLWLLQQSKREWRENGEEITYEQEAQLVQESEPFRSFIDPDDQLFFNPRSMVEAIQQFCRETNQAIPTTKGQILRCILESLAMKYRWVLNRIEFVTDTIIPDIHMVGGGIQNKFLCQFTANATQKHVQAGPIEASSLGNALSQFIALGHIKNWKEAKQLVEDSFGVKEYYTEEKEKWESAYEQFKNILQRKDF</sequence>
<dbReference type="InterPro" id="IPR018484">
    <property type="entry name" value="FGGY_N"/>
</dbReference>
<dbReference type="InterPro" id="IPR043129">
    <property type="entry name" value="ATPase_NBD"/>
</dbReference>
<name>A0A9D1PMQ7_9BACI</name>
<evidence type="ECO:0000259" key="8">
    <source>
        <dbReference type="Pfam" id="PF00370"/>
    </source>
</evidence>
<evidence type="ECO:0000256" key="3">
    <source>
        <dbReference type="ARBA" id="ARBA00022741"/>
    </source>
</evidence>
<reference evidence="10" key="1">
    <citation type="journal article" date="2021" name="PeerJ">
        <title>Extensive microbial diversity within the chicken gut microbiome revealed by metagenomics and culture.</title>
        <authorList>
            <person name="Gilroy R."/>
            <person name="Ravi A."/>
            <person name="Getino M."/>
            <person name="Pursley I."/>
            <person name="Horton D.L."/>
            <person name="Alikhan N.F."/>
            <person name="Baker D."/>
            <person name="Gharbi K."/>
            <person name="Hall N."/>
            <person name="Watson M."/>
            <person name="Adriaenssens E.M."/>
            <person name="Foster-Nyarko E."/>
            <person name="Jarju S."/>
            <person name="Secka A."/>
            <person name="Antonio M."/>
            <person name="Oren A."/>
            <person name="Chaudhuri R.R."/>
            <person name="La Ragione R."/>
            <person name="Hildebrand F."/>
            <person name="Pallen M.J."/>
        </authorList>
    </citation>
    <scope>NUCLEOTIDE SEQUENCE</scope>
    <source>
        <strain evidence="10">CHK169-2315</strain>
    </source>
</reference>
<keyword evidence="7" id="KW-0684">Rhamnose metabolism</keyword>
<organism evidence="10 11">
    <name type="scientific">Candidatus Pseudogracilibacillus intestinigallinarum</name>
    <dbReference type="NCBI Taxonomy" id="2838742"/>
    <lineage>
        <taxon>Bacteria</taxon>
        <taxon>Bacillati</taxon>
        <taxon>Bacillota</taxon>
        <taxon>Bacilli</taxon>
        <taxon>Bacillales</taxon>
        <taxon>Bacillaceae</taxon>
        <taxon>Pseudogracilibacillus</taxon>
    </lineage>
</organism>
<dbReference type="GO" id="GO:0005524">
    <property type="term" value="F:ATP binding"/>
    <property type="evidence" value="ECO:0007669"/>
    <property type="project" value="UniProtKB-KW"/>
</dbReference>
<evidence type="ECO:0000256" key="6">
    <source>
        <dbReference type="ARBA" id="ARBA00023157"/>
    </source>
</evidence>
<dbReference type="PANTHER" id="PTHR10196:SF93">
    <property type="entry name" value="L-RHAMNULOKINASE"/>
    <property type="match status" value="1"/>
</dbReference>
<protein>
    <submittedName>
        <fullName evidence="10">Rhamnulokinase</fullName>
    </submittedName>
</protein>
<dbReference type="InterPro" id="IPR018485">
    <property type="entry name" value="FGGY_C"/>
</dbReference>
<proteinExistence type="inferred from homology"/>
<accession>A0A9D1PMQ7</accession>
<evidence type="ECO:0000313" key="11">
    <source>
        <dbReference type="Proteomes" id="UP000823937"/>
    </source>
</evidence>
<dbReference type="EMBL" id="DXHX01000130">
    <property type="protein sequence ID" value="HIV75255.1"/>
    <property type="molecule type" value="Genomic_DNA"/>
</dbReference>
<dbReference type="Proteomes" id="UP000823937">
    <property type="component" value="Unassembled WGS sequence"/>
</dbReference>
<keyword evidence="2" id="KW-0808">Transferase</keyword>
<dbReference type="Pfam" id="PF00370">
    <property type="entry name" value="FGGY_N"/>
    <property type="match status" value="1"/>
</dbReference>
<feature type="domain" description="Carbohydrate kinase FGGY N-terminal" evidence="8">
    <location>
        <begin position="4"/>
        <end position="240"/>
    </location>
</feature>
<evidence type="ECO:0000256" key="5">
    <source>
        <dbReference type="ARBA" id="ARBA00022840"/>
    </source>
</evidence>
<dbReference type="GO" id="GO:0008993">
    <property type="term" value="F:rhamnulokinase activity"/>
    <property type="evidence" value="ECO:0007669"/>
    <property type="project" value="InterPro"/>
</dbReference>
<dbReference type="GO" id="GO:0006071">
    <property type="term" value="P:glycerol metabolic process"/>
    <property type="evidence" value="ECO:0007669"/>
    <property type="project" value="TreeGrafter"/>
</dbReference>
<evidence type="ECO:0000256" key="4">
    <source>
        <dbReference type="ARBA" id="ARBA00022777"/>
    </source>
</evidence>
<gene>
    <name evidence="10" type="ORF">H9895_09275</name>
</gene>
<evidence type="ECO:0000256" key="2">
    <source>
        <dbReference type="ARBA" id="ARBA00022679"/>
    </source>
</evidence>
<keyword evidence="4" id="KW-0418">Kinase</keyword>